<keyword evidence="3" id="KW-0547">Nucleotide-binding</keyword>
<keyword evidence="6" id="KW-0472">Membrane</keyword>
<reference evidence="11" key="2">
    <citation type="submission" date="2020-11" db="EMBL/GenBank/DDBJ databases">
        <authorList>
            <person name="Cecchin M."/>
            <person name="Marcolungo L."/>
            <person name="Rossato M."/>
            <person name="Girolomoni L."/>
            <person name="Cosentino E."/>
            <person name="Cuine S."/>
            <person name="Li-Beisson Y."/>
            <person name="Delledonne M."/>
            <person name="Ballottari M."/>
        </authorList>
    </citation>
    <scope>NUCLEOTIDE SEQUENCE</scope>
    <source>
        <strain evidence="11">211/11P</strain>
        <tissue evidence="11">Whole cell</tissue>
    </source>
</reference>
<dbReference type="PANTHER" id="PTHR23077:SF12">
    <property type="entry name" value="PEROXISOMAL ATPASE PEX1"/>
    <property type="match status" value="1"/>
</dbReference>
<dbReference type="Gene3D" id="3.40.50.300">
    <property type="entry name" value="P-loop containing nucleotide triphosphate hydrolases"/>
    <property type="match status" value="2"/>
</dbReference>
<evidence type="ECO:0000256" key="3">
    <source>
        <dbReference type="ARBA" id="ARBA00022741"/>
    </source>
</evidence>
<dbReference type="GO" id="GO:0005524">
    <property type="term" value="F:ATP binding"/>
    <property type="evidence" value="ECO:0007669"/>
    <property type="project" value="UniProtKB-KW"/>
</dbReference>
<dbReference type="InterPro" id="IPR029067">
    <property type="entry name" value="CDC48_domain_2-like_sf"/>
</dbReference>
<dbReference type="Gene3D" id="3.10.330.10">
    <property type="match status" value="1"/>
</dbReference>
<comment type="similarity">
    <text evidence="2">Belongs to the AAA ATPase family.</text>
</comment>
<dbReference type="Pfam" id="PF09262">
    <property type="entry name" value="PEX-1N"/>
    <property type="match status" value="1"/>
</dbReference>
<dbReference type="SMART" id="SM00382">
    <property type="entry name" value="AAA"/>
    <property type="match status" value="2"/>
</dbReference>
<feature type="compositionally biased region" description="Polar residues" evidence="9">
    <location>
        <begin position="728"/>
        <end position="743"/>
    </location>
</feature>
<keyword evidence="4" id="KW-0378">Hydrolase</keyword>
<dbReference type="SUPFAM" id="SSF54585">
    <property type="entry name" value="Cdc48 domain 2-like"/>
    <property type="match status" value="1"/>
</dbReference>
<evidence type="ECO:0000256" key="8">
    <source>
        <dbReference type="ARBA" id="ARBA00034532"/>
    </source>
</evidence>
<evidence type="ECO:0000256" key="5">
    <source>
        <dbReference type="ARBA" id="ARBA00022840"/>
    </source>
</evidence>
<dbReference type="InterPro" id="IPR003593">
    <property type="entry name" value="AAA+_ATPase"/>
</dbReference>
<organism evidence="11 12">
    <name type="scientific">Chlorella vulgaris</name>
    <name type="common">Green alga</name>
    <dbReference type="NCBI Taxonomy" id="3077"/>
    <lineage>
        <taxon>Eukaryota</taxon>
        <taxon>Viridiplantae</taxon>
        <taxon>Chlorophyta</taxon>
        <taxon>core chlorophytes</taxon>
        <taxon>Trebouxiophyceae</taxon>
        <taxon>Chlorellales</taxon>
        <taxon>Chlorellaceae</taxon>
        <taxon>Chlorella clade</taxon>
        <taxon>Chlorella</taxon>
    </lineage>
</organism>
<dbReference type="InterPro" id="IPR003959">
    <property type="entry name" value="ATPase_AAA_core"/>
</dbReference>
<feature type="region of interest" description="Disordered" evidence="9">
    <location>
        <begin position="262"/>
        <end position="286"/>
    </location>
</feature>
<evidence type="ECO:0000256" key="6">
    <source>
        <dbReference type="ARBA" id="ARBA00023136"/>
    </source>
</evidence>
<feature type="domain" description="AAA+ ATPase" evidence="10">
    <location>
        <begin position="859"/>
        <end position="995"/>
    </location>
</feature>
<reference evidence="11" key="1">
    <citation type="journal article" date="2019" name="Plant J.">
        <title>Chlorella vulgaris genome assembly and annotation reveals the molecular basis for metabolic acclimation to high light conditions.</title>
        <authorList>
            <person name="Cecchin M."/>
            <person name="Marcolungo L."/>
            <person name="Rossato M."/>
            <person name="Girolomoni L."/>
            <person name="Cosentino E."/>
            <person name="Cuine S."/>
            <person name="Li-Beisson Y."/>
            <person name="Delledonne M."/>
            <person name="Ballottari M."/>
        </authorList>
    </citation>
    <scope>NUCLEOTIDE SEQUENCE</scope>
    <source>
        <strain evidence="11">211/11P</strain>
    </source>
</reference>
<accession>A0A9D4TYF7</accession>
<evidence type="ECO:0000256" key="1">
    <source>
        <dbReference type="ARBA" id="ARBA00004370"/>
    </source>
</evidence>
<feature type="region of interest" description="Disordered" evidence="9">
    <location>
        <begin position="1115"/>
        <end position="1135"/>
    </location>
</feature>
<dbReference type="InterPro" id="IPR050168">
    <property type="entry name" value="AAA_ATPase_domain"/>
</dbReference>
<dbReference type="FunFam" id="3.40.50.300:FF:000149">
    <property type="entry name" value="Nuclear valosin-containing protein-like"/>
    <property type="match status" value="1"/>
</dbReference>
<dbReference type="InterPro" id="IPR015342">
    <property type="entry name" value="PEX1-N_C-lobe"/>
</dbReference>
<protein>
    <recommendedName>
        <fullName evidence="8">Peroxisomal ATPase PEX1</fullName>
    </recommendedName>
    <alternativeName>
        <fullName evidence="7">Peroxin-1</fullName>
    </alternativeName>
</protein>
<dbReference type="SUPFAM" id="SSF52540">
    <property type="entry name" value="P-loop containing nucleoside triphosphate hydrolases"/>
    <property type="match status" value="2"/>
</dbReference>
<dbReference type="EMBL" id="SIDB01000001">
    <property type="protein sequence ID" value="KAI3438093.1"/>
    <property type="molecule type" value="Genomic_DNA"/>
</dbReference>
<feature type="region of interest" description="Disordered" evidence="9">
    <location>
        <begin position="590"/>
        <end position="622"/>
    </location>
</feature>
<dbReference type="OrthoDB" id="511738at2759"/>
<sequence length="1135" mass="116198">MASLEYLEALSSSGPETSRLVVQYTQERSGWVALPPSVCSRLYQTPGAELPLALELRPVLRRAGIAVPSDAPCYAAWAGATCAAGCVGVPTGLARGLGLAEGSTVAVRPLPDVPPAVSVTVEPASEDDWEVVQLNAEYLEEQLLNQVGVASQHQPLPFWIRSVGVLLRVTAMVPAVPVARLMRGSEIYVAPRLRLQPEDAAAAVGNVLQPGSGVSGGIDTTGRRKDAGSSAGRQGSEGSDEDGSAAPLQTALRVQRIGEDAAAGPLSPASNTTPATGTHTQQQQEQLPPGVQIVLASADTLARCGLAPGDWVRVAGRHCRSLVKFACLAASELAAPGHLALTAAQCEWVGAPPCSHVQLQRLTRGQRQLIWEAAELQQAGSKVGGRKANSGDNSTQQRSAGSGTAAATTSQQQQQQQAKPGSGTMAALAGAGWLREAAEAALRRLLPVLGFTPRSLLQSWGVPRPGGLLVCGPAGSGKTALLAATAAVLGAHPECLTYMVTLSCRELSAEGAQQAQAQILPKVREALDHLPALLVLDDLDVLCPAEAAGADGAATSADPALVAWLCDLLDHLAAPSTQWGRLPAPSVPAATAAAQAAENHTASADNGSSSSSSSSSSKAAHPALGAPLWPPLAVAATCRDPATLAAPLRAAGRLDHTVTLPAPTASSRAAILSAAAAARGATLDAGQLRHVAEQADGFDAADLEVLLDRALHIAVRRQLLEGPDAAGSNDTGGNVGSGSSNDAMSFGRQLEAASPGAAATIACDDAAAIAAVPAVAVAGPAVAQHHAGGVQLSAGDLLAALNGFTPAAFWGTGSKQAVQAGVSGWGDVGGMEEARAALHEALELPTKYSRLVAQAPLRLRTGVLLYGPPGCGKTHIVAAAVAAAGVRCITVSGPELLNKYIGASEAAVRDVFQRAAAAAPCLLFFDEFDAIAPQRGHDNTGVTDRVVNQLLTELDGVEGLRGVCVVGASSRPDLLDAALLRPGRLDRLVFCGFPSPLERGAVLAALSRGVELAPDVDLAQAGYNAEYFSCADLAALLAEAQLAAVHELLDAEEAARQGEDESGTAATRTKAAAHLQPVVIQRRHLEAALGSLRPSVPEAERDRLEAVYARFRQDREPAGASRAADKGKGKLVSWA</sequence>
<evidence type="ECO:0000256" key="4">
    <source>
        <dbReference type="ARBA" id="ARBA00022801"/>
    </source>
</evidence>
<evidence type="ECO:0000313" key="12">
    <source>
        <dbReference type="Proteomes" id="UP001055712"/>
    </source>
</evidence>
<gene>
    <name evidence="11" type="ORF">D9Q98_000535</name>
</gene>
<dbReference type="GO" id="GO:0016887">
    <property type="term" value="F:ATP hydrolysis activity"/>
    <property type="evidence" value="ECO:0007669"/>
    <property type="project" value="InterPro"/>
</dbReference>
<proteinExistence type="inferred from homology"/>
<dbReference type="InterPro" id="IPR003960">
    <property type="entry name" value="ATPase_AAA_CS"/>
</dbReference>
<dbReference type="AlphaFoldDB" id="A0A9D4TYF7"/>
<dbReference type="GO" id="GO:0005778">
    <property type="term" value="C:peroxisomal membrane"/>
    <property type="evidence" value="ECO:0007669"/>
    <property type="project" value="TreeGrafter"/>
</dbReference>
<feature type="region of interest" description="Disordered" evidence="9">
    <location>
        <begin position="206"/>
        <end position="246"/>
    </location>
</feature>
<keyword evidence="12" id="KW-1185">Reference proteome</keyword>
<dbReference type="PROSITE" id="PS00674">
    <property type="entry name" value="AAA"/>
    <property type="match status" value="1"/>
</dbReference>
<evidence type="ECO:0000256" key="7">
    <source>
        <dbReference type="ARBA" id="ARBA00032509"/>
    </source>
</evidence>
<dbReference type="GO" id="GO:0016558">
    <property type="term" value="P:protein import into peroxisome matrix"/>
    <property type="evidence" value="ECO:0007669"/>
    <property type="project" value="TreeGrafter"/>
</dbReference>
<keyword evidence="5" id="KW-0067">ATP-binding</keyword>
<dbReference type="Gene3D" id="1.10.8.60">
    <property type="match status" value="2"/>
</dbReference>
<evidence type="ECO:0000313" key="11">
    <source>
        <dbReference type="EMBL" id="KAI3438093.1"/>
    </source>
</evidence>
<feature type="compositionally biased region" description="Basic and acidic residues" evidence="9">
    <location>
        <begin position="1115"/>
        <end position="1128"/>
    </location>
</feature>
<dbReference type="GO" id="GO:0005829">
    <property type="term" value="C:cytosol"/>
    <property type="evidence" value="ECO:0007669"/>
    <property type="project" value="TreeGrafter"/>
</dbReference>
<feature type="compositionally biased region" description="Low complexity" evidence="9">
    <location>
        <begin position="396"/>
        <end position="422"/>
    </location>
</feature>
<dbReference type="Pfam" id="PF00004">
    <property type="entry name" value="AAA"/>
    <property type="match status" value="2"/>
</dbReference>
<feature type="domain" description="AAA+ ATPase" evidence="10">
    <location>
        <begin position="464"/>
        <end position="664"/>
    </location>
</feature>
<feature type="compositionally biased region" description="Polar residues" evidence="9">
    <location>
        <begin position="268"/>
        <end position="280"/>
    </location>
</feature>
<evidence type="ECO:0000256" key="9">
    <source>
        <dbReference type="SAM" id="MobiDB-lite"/>
    </source>
</evidence>
<comment type="caution">
    <text evidence="11">The sequence shown here is derived from an EMBL/GenBank/DDBJ whole genome shotgun (WGS) entry which is preliminary data.</text>
</comment>
<dbReference type="PANTHER" id="PTHR23077">
    <property type="entry name" value="AAA-FAMILY ATPASE"/>
    <property type="match status" value="1"/>
</dbReference>
<evidence type="ECO:0000256" key="2">
    <source>
        <dbReference type="ARBA" id="ARBA00006914"/>
    </source>
</evidence>
<evidence type="ECO:0000259" key="10">
    <source>
        <dbReference type="SMART" id="SM00382"/>
    </source>
</evidence>
<name>A0A9D4TYF7_CHLVU</name>
<feature type="region of interest" description="Disordered" evidence="9">
    <location>
        <begin position="723"/>
        <end position="743"/>
    </location>
</feature>
<comment type="subcellular location">
    <subcellularLocation>
        <location evidence="1">Membrane</location>
    </subcellularLocation>
</comment>
<dbReference type="InterPro" id="IPR027417">
    <property type="entry name" value="P-loop_NTPase"/>
</dbReference>
<dbReference type="Proteomes" id="UP001055712">
    <property type="component" value="Unassembled WGS sequence"/>
</dbReference>
<feature type="region of interest" description="Disordered" evidence="9">
    <location>
        <begin position="381"/>
        <end position="422"/>
    </location>
</feature>